<feature type="compositionally biased region" description="Basic and acidic residues" evidence="2">
    <location>
        <begin position="1517"/>
        <end position="1527"/>
    </location>
</feature>
<evidence type="ECO:0000313" key="5">
    <source>
        <dbReference type="EMBL" id="CAE7144791.1"/>
    </source>
</evidence>
<feature type="region of interest" description="Disordered" evidence="2">
    <location>
        <begin position="1479"/>
        <end position="1527"/>
    </location>
</feature>
<dbReference type="InterPro" id="IPR042301">
    <property type="entry name" value="GH115_sf"/>
</dbReference>
<keyword evidence="3" id="KW-1133">Transmembrane helix</keyword>
<organism evidence="5 6">
    <name type="scientific">Rhizoctonia solani</name>
    <dbReference type="NCBI Taxonomy" id="456999"/>
    <lineage>
        <taxon>Eukaryota</taxon>
        <taxon>Fungi</taxon>
        <taxon>Dikarya</taxon>
        <taxon>Basidiomycota</taxon>
        <taxon>Agaricomycotina</taxon>
        <taxon>Agaricomycetes</taxon>
        <taxon>Cantharellales</taxon>
        <taxon>Ceratobasidiaceae</taxon>
        <taxon>Rhizoctonia</taxon>
    </lineage>
</organism>
<evidence type="ECO:0000259" key="4">
    <source>
        <dbReference type="Pfam" id="PF20153"/>
    </source>
</evidence>
<evidence type="ECO:0000256" key="1">
    <source>
        <dbReference type="ARBA" id="ARBA00022801"/>
    </source>
</evidence>
<feature type="domain" description="DUF6535" evidence="4">
    <location>
        <begin position="561"/>
        <end position="740"/>
    </location>
</feature>
<feature type="transmembrane region" description="Helical" evidence="3">
    <location>
        <begin position="806"/>
        <end position="830"/>
    </location>
</feature>
<feature type="transmembrane region" description="Helical" evidence="3">
    <location>
        <begin position="746"/>
        <end position="766"/>
    </location>
</feature>
<evidence type="ECO:0000313" key="6">
    <source>
        <dbReference type="Proteomes" id="UP000663827"/>
    </source>
</evidence>
<dbReference type="InterPro" id="IPR045338">
    <property type="entry name" value="DUF6535"/>
</dbReference>
<feature type="region of interest" description="Disordered" evidence="2">
    <location>
        <begin position="1365"/>
        <end position="1390"/>
    </location>
</feature>
<feature type="transmembrane region" description="Helical" evidence="3">
    <location>
        <begin position="585"/>
        <end position="602"/>
    </location>
</feature>
<dbReference type="Gene3D" id="3.30.379.10">
    <property type="entry name" value="Chitobiase/beta-hexosaminidase domain 2-like"/>
    <property type="match status" value="1"/>
</dbReference>
<reference evidence="5" key="1">
    <citation type="submission" date="2021-01" db="EMBL/GenBank/DDBJ databases">
        <authorList>
            <person name="Kaushik A."/>
        </authorList>
    </citation>
    <scope>NUCLEOTIDE SEQUENCE</scope>
    <source>
        <strain evidence="5">AG5</strain>
    </source>
</reference>
<name>A0A8H3E543_9AGAM</name>
<comment type="caution">
    <text evidence="5">The sequence shown here is derived from an EMBL/GenBank/DDBJ whole genome shotgun (WGS) entry which is preliminary data.</text>
</comment>
<dbReference type="Pfam" id="PF15979">
    <property type="entry name" value="Glyco_hydro_115"/>
    <property type="match status" value="1"/>
</dbReference>
<dbReference type="GO" id="GO:0016787">
    <property type="term" value="F:hydrolase activity"/>
    <property type="evidence" value="ECO:0007669"/>
    <property type="project" value="UniProtKB-KW"/>
</dbReference>
<dbReference type="InterPro" id="IPR031924">
    <property type="entry name" value="GH115"/>
</dbReference>
<keyword evidence="3" id="KW-0812">Transmembrane</keyword>
<feature type="compositionally biased region" description="Basic and acidic residues" evidence="2">
    <location>
        <begin position="1479"/>
        <end position="1490"/>
    </location>
</feature>
<sequence length="1527" mass="171049">MLLISPTQLPGVTRAAGDFAKDLSLVTGKALTVRNATVSNASQSKTPIIVGTLGHSDLISAVVNSTKLDVSTISGKWESFIAQQVSNPLPGIDEAYVVIGSDKRGTIYGLYELSEQSGVSPWYWWADVPIQNHTDLYFTGTCAHGEPTVKYRGIFINDEQPSIQSWAKEKFTNGTGAPFNHLFYANVFELLLRLRANYLWPAMWGGMFYVDDVANGALADYYGIVMGTSHQEPMARSTPNEWNRQPRGAWNFTSNAANVTRYWTEGVQRAAPYETMYTLGMRGEGDIPLEESSNIKGLETVVEAQREILAQVYNKTDASTIPQMWCLYKEVQSYYEDGMRVPDDVILLWTDDNWGNIRRFPLENERNRKGGAGVYYHFDYVGGPRNYKWVQSTQLEKVHEQMTLASDRGAGYEATGSESQAQPLGTSIVLVLRSSTGTTILFCATITVKNMYPMVPVASSKRDKKDFLFANDYPEASRPIDSRPIECNSLTGEEQQPCQRQVNPETNYKVLELKFTLLLKRSTTLSRYTQARPVPVVQADPLEQMEPDEYGAELGKEARVWKVYVKETDRWDTELVDGWNKSLDVILVFAALFSAILTAFLIESSNTLREDPDDVSAAALLSISASLRALANSSTIDLPDSGPGTTSEFIPPQHTVIVNTLWYLSLSLSVSTSLLAMLAKDWCHSFSSNRTGHPWDQALRRQRKWVMIERWKMQELITVLPSFIHLSLLLFAVGLCIYVWDLNSTAAIPVICVSGAVFIFFIWSSVMASFVKLFPYTTIVSRVLQVDFVRARITSMAKLVDRTTSVLAAILLGFILNTIATACLATYLLVTPMISILFWPAVVLELLGVRLSPTLSFHKLECRHIFAGALKQFDRWLGVYYPRILNYLYTAFHPSRWQRHETYSSDDRMTSLALQWLIQNCETPNSVAITLQAIAGASSRIPREPLEFCQAALHIFRRLVSGSPENRVEMDNKLYTRALTFLGSHPQPVRGRGTADMDVLIWELKSEHERQVVHLINTSNFSSTPENLQTLSAGNAAISLSLSQLQGDTQNIPGTFISIISQLLGYLKSENQNLDPAALQSLAFAAILLTSRSDHTLFSPAIVTECASHCVQFWDSGGSTSDSDNMLDPHVVFVVCMLLHAHSAPDRTGGELAKTASIRLNCAARILTDQSLRKSSFQSMFFRIALCEILFNPKRYGLNTLTEQVYSMWRSDVSNTYLQLKLLLPGGRLEEPRTSRSKDENRPYSELFTAIDRVYELVSPLYLQDSIIETLPPPVYCTLIWITCLDIKNVAYEQMLSKLAFPSMNGFFAAAVSGVVPQLWKACGPLDPEPVHDSSGPAPIEGAIAESPKSWVPNWGTLWLRITTGSKKRPSDPSNSEDKTRQESRLGTQETRLRHFAATQLWLLLYFVGNSPPNQQQELRQVLEENTGLRIEGSKLKKVKAQLEDVIIKSHQKGSHLGLYSARVIECIFEDRMDQAEETQEQRDLRDRISRTLSDVSPRLRGLRSFSDPSTPPANEQQDHHPGFNSG</sequence>
<keyword evidence="1" id="KW-0378">Hydrolase</keyword>
<dbReference type="Gene3D" id="3.20.20.520">
    <property type="entry name" value="Glycosyl hydrolase family 115"/>
    <property type="match status" value="1"/>
</dbReference>
<feature type="compositionally biased region" description="Polar residues" evidence="2">
    <location>
        <begin position="1507"/>
        <end position="1516"/>
    </location>
</feature>
<accession>A0A8H3E543</accession>
<dbReference type="Proteomes" id="UP000663827">
    <property type="component" value="Unassembled WGS sequence"/>
</dbReference>
<dbReference type="EMBL" id="CAJNJQ010001613">
    <property type="protein sequence ID" value="CAE7144791.1"/>
    <property type="molecule type" value="Genomic_DNA"/>
</dbReference>
<dbReference type="InterPro" id="IPR029018">
    <property type="entry name" value="Hex-like_dom2"/>
</dbReference>
<dbReference type="PANTHER" id="PTHR37842:SF2">
    <property type="entry name" value="GYLCOSYL HYDROLASE 115 C-TERMINAL DOMAIN-CONTAINING PROTEIN"/>
    <property type="match status" value="1"/>
</dbReference>
<dbReference type="Pfam" id="PF20153">
    <property type="entry name" value="DUF6535"/>
    <property type="match status" value="1"/>
</dbReference>
<evidence type="ECO:0000256" key="3">
    <source>
        <dbReference type="SAM" id="Phobius"/>
    </source>
</evidence>
<proteinExistence type="predicted"/>
<gene>
    <name evidence="5" type="ORF">RDB_LOCUS79378</name>
</gene>
<protein>
    <recommendedName>
        <fullName evidence="4">DUF6535 domain-containing protein</fullName>
    </recommendedName>
</protein>
<evidence type="ECO:0000256" key="2">
    <source>
        <dbReference type="SAM" id="MobiDB-lite"/>
    </source>
</evidence>
<keyword evidence="3" id="KW-0472">Membrane</keyword>
<feature type="transmembrane region" description="Helical" evidence="3">
    <location>
        <begin position="716"/>
        <end position="740"/>
    </location>
</feature>
<dbReference type="PANTHER" id="PTHR37842">
    <property type="match status" value="1"/>
</dbReference>